<keyword evidence="3" id="KW-1185">Reference proteome</keyword>
<keyword evidence="1" id="KW-0812">Transmembrane</keyword>
<accession>A0ABS6IIA1</accession>
<proteinExistence type="predicted"/>
<dbReference type="Pfam" id="PF11752">
    <property type="entry name" value="DUF3309"/>
    <property type="match status" value="1"/>
</dbReference>
<keyword evidence="1" id="KW-1133">Transmembrane helix</keyword>
<evidence type="ECO:0000256" key="1">
    <source>
        <dbReference type="SAM" id="Phobius"/>
    </source>
</evidence>
<organism evidence="2 3">
    <name type="scientific">Reyranella humidisoli</name>
    <dbReference type="NCBI Taxonomy" id="2849149"/>
    <lineage>
        <taxon>Bacteria</taxon>
        <taxon>Pseudomonadati</taxon>
        <taxon>Pseudomonadota</taxon>
        <taxon>Alphaproteobacteria</taxon>
        <taxon>Hyphomicrobiales</taxon>
        <taxon>Reyranellaceae</taxon>
        <taxon>Reyranella</taxon>
    </lineage>
</organism>
<name>A0ABS6IIA1_9HYPH</name>
<comment type="caution">
    <text evidence="2">The sequence shown here is derived from an EMBL/GenBank/DDBJ whole genome shotgun (WGS) entry which is preliminary data.</text>
</comment>
<sequence>MLGLSLAVLLAAAGIAAFPCWRYSAGWGYGPSTVAGGLLFLVAALTIGDRATPHSLSATPERIPLSRTQGLVARAEI</sequence>
<protein>
    <submittedName>
        <fullName evidence="2">DUF3309 domain-containing protein</fullName>
    </submittedName>
</protein>
<feature type="transmembrane region" description="Helical" evidence="1">
    <location>
        <begin position="27"/>
        <end position="47"/>
    </location>
</feature>
<keyword evidence="1" id="KW-0472">Membrane</keyword>
<dbReference type="InterPro" id="IPR021738">
    <property type="entry name" value="DUF3309"/>
</dbReference>
<evidence type="ECO:0000313" key="2">
    <source>
        <dbReference type="EMBL" id="MBU8873482.1"/>
    </source>
</evidence>
<dbReference type="EMBL" id="JAHOPB010000001">
    <property type="protein sequence ID" value="MBU8873482.1"/>
    <property type="molecule type" value="Genomic_DNA"/>
</dbReference>
<reference evidence="2 3" key="1">
    <citation type="submission" date="2021-06" db="EMBL/GenBank/DDBJ databases">
        <authorList>
            <person name="Lee D.H."/>
        </authorList>
    </citation>
    <scope>NUCLEOTIDE SEQUENCE [LARGE SCALE GENOMIC DNA]</scope>
    <source>
        <strain evidence="2 3">MMS21-HV4-11</strain>
    </source>
</reference>
<dbReference type="Proteomes" id="UP000727907">
    <property type="component" value="Unassembled WGS sequence"/>
</dbReference>
<gene>
    <name evidence="2" type="ORF">KQ910_06885</name>
</gene>
<evidence type="ECO:0000313" key="3">
    <source>
        <dbReference type="Proteomes" id="UP000727907"/>
    </source>
</evidence>